<dbReference type="SMART" id="SM00966">
    <property type="entry name" value="SpoVT_AbrB"/>
    <property type="match status" value="1"/>
</dbReference>
<dbReference type="InterPro" id="IPR037914">
    <property type="entry name" value="SpoVT-AbrB_sf"/>
</dbReference>
<keyword evidence="4" id="KW-1185">Reference proteome</keyword>
<dbReference type="SUPFAM" id="SSF89447">
    <property type="entry name" value="AbrB/MazE/MraZ-like"/>
    <property type="match status" value="1"/>
</dbReference>
<dbReference type="GO" id="GO:0003677">
    <property type="term" value="F:DNA binding"/>
    <property type="evidence" value="ECO:0007669"/>
    <property type="project" value="UniProtKB-UniRule"/>
</dbReference>
<evidence type="ECO:0000259" key="2">
    <source>
        <dbReference type="PROSITE" id="PS51740"/>
    </source>
</evidence>
<feature type="domain" description="SpoVT-AbrB" evidence="2">
    <location>
        <begin position="4"/>
        <end position="51"/>
    </location>
</feature>
<organism evidence="3 4">
    <name type="scientific">Lapidilactobacillus dextrinicus DSM 20335</name>
    <dbReference type="NCBI Taxonomy" id="1423738"/>
    <lineage>
        <taxon>Bacteria</taxon>
        <taxon>Bacillati</taxon>
        <taxon>Bacillota</taxon>
        <taxon>Bacilli</taxon>
        <taxon>Lactobacillales</taxon>
        <taxon>Lactobacillaceae</taxon>
        <taxon>Lapidilactobacillus</taxon>
    </lineage>
</organism>
<dbReference type="STRING" id="1423738.FC84_GL001640"/>
<dbReference type="Pfam" id="PF04014">
    <property type="entry name" value="MazE_antitoxin"/>
    <property type="match status" value="1"/>
</dbReference>
<name>A0A0R2BKQ4_9LACO</name>
<dbReference type="Gene3D" id="2.10.260.10">
    <property type="match status" value="1"/>
</dbReference>
<gene>
    <name evidence="3" type="ORF">FC84_GL001640</name>
</gene>
<dbReference type="Proteomes" id="UP000051813">
    <property type="component" value="Unassembled WGS sequence"/>
</dbReference>
<evidence type="ECO:0000256" key="1">
    <source>
        <dbReference type="PROSITE-ProRule" id="PRU01076"/>
    </source>
</evidence>
<dbReference type="PROSITE" id="PS51740">
    <property type="entry name" value="SPOVT_ABRB"/>
    <property type="match status" value="1"/>
</dbReference>
<keyword evidence="1" id="KW-0238">DNA-binding</keyword>
<protein>
    <recommendedName>
        <fullName evidence="2">SpoVT-AbrB domain-containing protein</fullName>
    </recommendedName>
</protein>
<dbReference type="AlphaFoldDB" id="A0A0R2BKQ4"/>
<dbReference type="EMBL" id="AYYK01000004">
    <property type="protein sequence ID" value="KRM79461.1"/>
    <property type="molecule type" value="Genomic_DNA"/>
</dbReference>
<evidence type="ECO:0000313" key="3">
    <source>
        <dbReference type="EMBL" id="KRM79461.1"/>
    </source>
</evidence>
<evidence type="ECO:0000313" key="4">
    <source>
        <dbReference type="Proteomes" id="UP000051813"/>
    </source>
</evidence>
<accession>A0A0R2BKQ4</accession>
<sequence>MKTSKIVKWGNSQGVRLPIDLLKQIGIDNPDNQEIVLKVEGNKIILKKAPSLSKLAQRFDGFDLDKYFEENPVSSELLDAPSMGNEAL</sequence>
<dbReference type="PATRIC" id="fig|1423738.3.peg.1664"/>
<dbReference type="InterPro" id="IPR007159">
    <property type="entry name" value="SpoVT-AbrB_dom"/>
</dbReference>
<reference evidence="3 4" key="1">
    <citation type="journal article" date="2015" name="Genome Announc.">
        <title>Expanding the biotechnology potential of lactobacilli through comparative genomics of 213 strains and associated genera.</title>
        <authorList>
            <person name="Sun Z."/>
            <person name="Harris H.M."/>
            <person name="McCann A."/>
            <person name="Guo C."/>
            <person name="Argimon S."/>
            <person name="Zhang W."/>
            <person name="Yang X."/>
            <person name="Jeffery I.B."/>
            <person name="Cooney J.C."/>
            <person name="Kagawa T.F."/>
            <person name="Liu W."/>
            <person name="Song Y."/>
            <person name="Salvetti E."/>
            <person name="Wrobel A."/>
            <person name="Rasinkangas P."/>
            <person name="Parkhill J."/>
            <person name="Rea M.C."/>
            <person name="O'Sullivan O."/>
            <person name="Ritari J."/>
            <person name="Douillard F.P."/>
            <person name="Paul Ross R."/>
            <person name="Yang R."/>
            <person name="Briner A.E."/>
            <person name="Felis G.E."/>
            <person name="de Vos W.M."/>
            <person name="Barrangou R."/>
            <person name="Klaenhammer T.R."/>
            <person name="Caufield P.W."/>
            <person name="Cui Y."/>
            <person name="Zhang H."/>
            <person name="O'Toole P.W."/>
        </authorList>
    </citation>
    <scope>NUCLEOTIDE SEQUENCE [LARGE SCALE GENOMIC DNA]</scope>
    <source>
        <strain evidence="3 4">DSM 20335</strain>
    </source>
</reference>
<proteinExistence type="predicted"/>
<comment type="caution">
    <text evidence="3">The sequence shown here is derived from an EMBL/GenBank/DDBJ whole genome shotgun (WGS) entry which is preliminary data.</text>
</comment>